<dbReference type="CDD" id="cd09917">
    <property type="entry name" value="F-box_SF"/>
    <property type="match status" value="1"/>
</dbReference>
<dbReference type="SUPFAM" id="SSF81383">
    <property type="entry name" value="F-box domain"/>
    <property type="match status" value="1"/>
</dbReference>
<evidence type="ECO:0000313" key="3">
    <source>
        <dbReference type="Proteomes" id="UP000324324"/>
    </source>
</evidence>
<dbReference type="InterPro" id="IPR036047">
    <property type="entry name" value="F-box-like_dom_sf"/>
</dbReference>
<dbReference type="Proteomes" id="UP000324324">
    <property type="component" value="Unassembled WGS sequence"/>
</dbReference>
<dbReference type="RefSeq" id="WP_150084628.1">
    <property type="nucleotide sequence ID" value="NZ_VWRN01000060.1"/>
</dbReference>
<accession>A0A5M8A5S3</accession>
<name>A0A5M8A5S3_9BURK</name>
<evidence type="ECO:0000313" key="2">
    <source>
        <dbReference type="EMBL" id="KAA6118032.1"/>
    </source>
</evidence>
<keyword evidence="3" id="KW-1185">Reference proteome</keyword>
<evidence type="ECO:0000256" key="1">
    <source>
        <dbReference type="SAM" id="MobiDB-lite"/>
    </source>
</evidence>
<comment type="caution">
    <text evidence="2">The sequence shown here is derived from an EMBL/GenBank/DDBJ whole genome shotgun (WGS) entry which is preliminary data.</text>
</comment>
<gene>
    <name evidence="2" type="ORF">F1599_22385</name>
</gene>
<sequence length="237" mass="26044">MPFGTLFPLPAPRSTPDIPAPLPSDATVQPEGEAGRRRLDAMPVEILVHVARYLRRTDAFALSQSCRGMNAALHRDILEPLRLAERIRWICGVSAFEAAIRGVLAAPAGLRDALFRRLEQRVQHLYPGLDKRARTLLQPHLTPPSTMPFDAVAAALDRARTAQAQQQKTPVPALDAWPHLIETCPSQDQASLLAMLADNIPGDAPRWHRFIDHVGAHFAPDRPDGAAVSGKRKDLPE</sequence>
<dbReference type="AlphaFoldDB" id="A0A5M8A5S3"/>
<feature type="region of interest" description="Disordered" evidence="1">
    <location>
        <begin position="218"/>
        <end position="237"/>
    </location>
</feature>
<proteinExistence type="predicted"/>
<protein>
    <submittedName>
        <fullName evidence="2">F-box protein</fullName>
    </submittedName>
</protein>
<reference evidence="2 3" key="1">
    <citation type="submission" date="2019-09" db="EMBL/GenBank/DDBJ databases">
        <title>Isolation of a novel species in the genus Cupriavidus from patients with sepsis using whole genome sequencing.</title>
        <authorList>
            <person name="Kweon O.J."/>
            <person name="Lee M.-K."/>
        </authorList>
    </citation>
    <scope>NUCLEOTIDE SEQUENCE [LARGE SCALE GENOMIC DNA]</scope>
    <source>
        <strain evidence="2 3">MKL-01</strain>
    </source>
</reference>
<organism evidence="2 3">
    <name type="scientific">Cupriavidus cauae</name>
    <dbReference type="NCBI Taxonomy" id="2608999"/>
    <lineage>
        <taxon>Bacteria</taxon>
        <taxon>Pseudomonadati</taxon>
        <taxon>Pseudomonadota</taxon>
        <taxon>Betaproteobacteria</taxon>
        <taxon>Burkholderiales</taxon>
        <taxon>Burkholderiaceae</taxon>
        <taxon>Cupriavidus</taxon>
    </lineage>
</organism>
<feature type="region of interest" description="Disordered" evidence="1">
    <location>
        <begin position="1"/>
        <end position="35"/>
    </location>
</feature>
<feature type="compositionally biased region" description="Pro residues" evidence="1">
    <location>
        <begin position="9"/>
        <end position="22"/>
    </location>
</feature>
<dbReference type="EMBL" id="VWRN01000060">
    <property type="protein sequence ID" value="KAA6118032.1"/>
    <property type="molecule type" value="Genomic_DNA"/>
</dbReference>